<keyword evidence="2" id="KW-1185">Reference proteome</keyword>
<evidence type="ECO:0000313" key="2">
    <source>
        <dbReference type="Proteomes" id="UP000026961"/>
    </source>
</evidence>
<sequence>MVRSGVDGDNDGEELVLPSTNHMLPYVLIIMSTKDLVFGILIIDSTYVGGCKWGTATADHTVGEVRALDGPEEDFTNSTCRTSTCHLLPARWATAAPPAAGQRQRAAAEQTQGQQQHLGFGTQLGMNAANGFAGGVGNTLARESIHHVTNYAVRSISSHHHRDGQPPEDYDGNAAGVAETIAYNHAETGGSWEHV</sequence>
<accession>A0A0E0A683</accession>
<name>A0A0E0A683_9ORYZ</name>
<dbReference type="Gramene" id="OGLUM06G06350.1">
    <property type="protein sequence ID" value="OGLUM06G06350.1"/>
    <property type="gene ID" value="OGLUM06G06350"/>
</dbReference>
<protein>
    <submittedName>
        <fullName evidence="1">Uncharacterized protein</fullName>
    </submittedName>
</protein>
<reference evidence="1" key="2">
    <citation type="submission" date="2018-05" db="EMBL/GenBank/DDBJ databases">
        <title>OgluRS3 (Oryza glumaepatula Reference Sequence Version 3).</title>
        <authorList>
            <person name="Zhang J."/>
            <person name="Kudrna D."/>
            <person name="Lee S."/>
            <person name="Talag J."/>
            <person name="Welchert J."/>
            <person name="Wing R.A."/>
        </authorList>
    </citation>
    <scope>NUCLEOTIDE SEQUENCE [LARGE SCALE GENOMIC DNA]</scope>
</reference>
<dbReference type="HOGENOM" id="CLU_1629649_0_0_1"/>
<dbReference type="AlphaFoldDB" id="A0A0E0A683"/>
<evidence type="ECO:0000313" key="1">
    <source>
        <dbReference type="EnsemblPlants" id="OGLUM06G06350.1"/>
    </source>
</evidence>
<organism evidence="1">
    <name type="scientific">Oryza glumipatula</name>
    <dbReference type="NCBI Taxonomy" id="40148"/>
    <lineage>
        <taxon>Eukaryota</taxon>
        <taxon>Viridiplantae</taxon>
        <taxon>Streptophyta</taxon>
        <taxon>Embryophyta</taxon>
        <taxon>Tracheophyta</taxon>
        <taxon>Spermatophyta</taxon>
        <taxon>Magnoliopsida</taxon>
        <taxon>Liliopsida</taxon>
        <taxon>Poales</taxon>
        <taxon>Poaceae</taxon>
        <taxon>BOP clade</taxon>
        <taxon>Oryzoideae</taxon>
        <taxon>Oryzeae</taxon>
        <taxon>Oryzinae</taxon>
        <taxon>Oryza</taxon>
    </lineage>
</organism>
<dbReference type="Proteomes" id="UP000026961">
    <property type="component" value="Chromosome 6"/>
</dbReference>
<dbReference type="EnsemblPlants" id="OGLUM06G06350.1">
    <property type="protein sequence ID" value="OGLUM06G06350.1"/>
    <property type="gene ID" value="OGLUM06G06350"/>
</dbReference>
<reference evidence="1" key="1">
    <citation type="submission" date="2015-04" db="UniProtKB">
        <authorList>
            <consortium name="EnsemblPlants"/>
        </authorList>
    </citation>
    <scope>IDENTIFICATION</scope>
</reference>
<proteinExistence type="predicted"/>